<keyword evidence="3" id="KW-1185">Reference proteome</keyword>
<name>A0AAD5LP88_PYTIN</name>
<evidence type="ECO:0000256" key="1">
    <source>
        <dbReference type="SAM" id="MobiDB-lite"/>
    </source>
</evidence>
<dbReference type="EMBL" id="JAKCXM010000055">
    <property type="protein sequence ID" value="KAJ0404851.1"/>
    <property type="molecule type" value="Genomic_DNA"/>
</dbReference>
<accession>A0AAD5LP88</accession>
<proteinExistence type="predicted"/>
<organism evidence="2 3">
    <name type="scientific">Pythium insidiosum</name>
    <name type="common">Pythiosis disease agent</name>
    <dbReference type="NCBI Taxonomy" id="114742"/>
    <lineage>
        <taxon>Eukaryota</taxon>
        <taxon>Sar</taxon>
        <taxon>Stramenopiles</taxon>
        <taxon>Oomycota</taxon>
        <taxon>Peronosporomycetes</taxon>
        <taxon>Pythiales</taxon>
        <taxon>Pythiaceae</taxon>
        <taxon>Pythium</taxon>
    </lineage>
</organism>
<dbReference type="Proteomes" id="UP001209570">
    <property type="component" value="Unassembled WGS sequence"/>
</dbReference>
<feature type="region of interest" description="Disordered" evidence="1">
    <location>
        <begin position="96"/>
        <end position="145"/>
    </location>
</feature>
<gene>
    <name evidence="2" type="ORF">P43SY_007933</name>
</gene>
<protein>
    <submittedName>
        <fullName evidence="2">Uncharacterized protein</fullName>
    </submittedName>
</protein>
<dbReference type="AlphaFoldDB" id="A0AAD5LP88"/>
<comment type="caution">
    <text evidence="2">The sequence shown here is derived from an EMBL/GenBank/DDBJ whole genome shotgun (WGS) entry which is preliminary data.</text>
</comment>
<reference evidence="2" key="1">
    <citation type="submission" date="2021-12" db="EMBL/GenBank/DDBJ databases">
        <title>Prjna785345.</title>
        <authorList>
            <person name="Rujirawat T."/>
            <person name="Krajaejun T."/>
        </authorList>
    </citation>
    <scope>NUCLEOTIDE SEQUENCE</scope>
    <source>
        <strain evidence="2">Pi057C3</strain>
    </source>
</reference>
<evidence type="ECO:0000313" key="2">
    <source>
        <dbReference type="EMBL" id="KAJ0404851.1"/>
    </source>
</evidence>
<feature type="compositionally biased region" description="Low complexity" evidence="1">
    <location>
        <begin position="96"/>
        <end position="111"/>
    </location>
</feature>
<sequence>MIVWVKYGFGARSSSLDARLFRCSTWMDDVLDVTPENAPRKMYNTNVSCAVLLSFLKASCIKDVDDFCKQKSVQLAIELDAIRRTLVQRKSVSSVAPAASTPAASRPTSGAQSARPAATGEEQPPEMASPPATPGSTRRGSKAGLDDVAEQTQAKKALFERQLDAVNAASMVIKELMAGIAWLDLVDENGSRMNIDSAGNDRANTILSPRQQYEVVAVARQDDGGQERVTPLVFKLNS</sequence>
<evidence type="ECO:0000313" key="3">
    <source>
        <dbReference type="Proteomes" id="UP001209570"/>
    </source>
</evidence>